<name>A0A9X2C882_9PSED</name>
<feature type="transmembrane region" description="Helical" evidence="1">
    <location>
        <begin position="155"/>
        <end position="173"/>
    </location>
</feature>
<keyword evidence="1" id="KW-0472">Membrane</keyword>
<dbReference type="Proteomes" id="UP001155059">
    <property type="component" value="Unassembled WGS sequence"/>
</dbReference>
<reference evidence="3 4" key="1">
    <citation type="journal article" date="2022" name="Int. J. Syst. Evol. Microbiol.">
        <title>Pseudomonas aegrilactucae sp. nov. and Pseudomonas morbosilactucae sp. nov., pathogens causing bacterial rot of lettuce in Japan.</title>
        <authorList>
            <person name="Sawada H."/>
            <person name="Fujikawa T."/>
            <person name="Satou M."/>
        </authorList>
    </citation>
    <scope>NUCLEOTIDE SEQUENCE [LARGE SCALE GENOMIC DNA]</scope>
    <source>
        <strain evidence="3 4">MAFF 302030</strain>
    </source>
</reference>
<evidence type="ECO:0000313" key="4">
    <source>
        <dbReference type="Proteomes" id="UP001155059"/>
    </source>
</evidence>
<protein>
    <submittedName>
        <fullName evidence="3">Phosphatase PAP2 family protein</fullName>
    </submittedName>
</protein>
<feature type="domain" description="Phosphatidic acid phosphatase type 2/haloperoxidase" evidence="2">
    <location>
        <begin position="100"/>
        <end position="231"/>
    </location>
</feature>
<comment type="caution">
    <text evidence="3">The sequence shown here is derived from an EMBL/GenBank/DDBJ whole genome shotgun (WGS) entry which is preliminary data.</text>
</comment>
<sequence length="247" mass="27073">MTSALIRPASRPLNFWVCLGVPAVTAATLILLELTSLDMDLAKRFYDPVAGAFIGGHSYLLETILHDRAKQVVIAFSVLSIIGFVASFMTARLQPFKRELGCLVLSLALATGFVTPVKAVTAVQCPWSLREFGGKETYSELLSPRPPTDKPGRCWPGGHAATGFTLFALFFVLRDRRPRLARKALVFAFALGTVFSIGRMMQGAHFFSHNVWTAIFCWLISLGTYYFILYRPSPAAVPVPSAQAVQG</sequence>
<dbReference type="SUPFAM" id="SSF48317">
    <property type="entry name" value="Acid phosphatase/Vanadium-dependent haloperoxidase"/>
    <property type="match status" value="1"/>
</dbReference>
<feature type="transmembrane region" description="Helical" evidence="1">
    <location>
        <begin position="211"/>
        <end position="229"/>
    </location>
</feature>
<dbReference type="InterPro" id="IPR036938">
    <property type="entry name" value="PAP2/HPO_sf"/>
</dbReference>
<keyword evidence="1" id="KW-1133">Transmembrane helix</keyword>
<feature type="transmembrane region" description="Helical" evidence="1">
    <location>
        <begin position="13"/>
        <end position="32"/>
    </location>
</feature>
<organism evidence="3 4">
    <name type="scientific">Pseudomonas morbosilactucae</name>
    <dbReference type="NCBI Taxonomy" id="2938197"/>
    <lineage>
        <taxon>Bacteria</taxon>
        <taxon>Pseudomonadati</taxon>
        <taxon>Pseudomonadota</taxon>
        <taxon>Gammaproteobacteria</taxon>
        <taxon>Pseudomonadales</taxon>
        <taxon>Pseudomonadaceae</taxon>
        <taxon>Pseudomonas</taxon>
    </lineage>
</organism>
<dbReference type="Gene3D" id="1.20.144.10">
    <property type="entry name" value="Phosphatidic acid phosphatase type 2/haloperoxidase"/>
    <property type="match status" value="1"/>
</dbReference>
<evidence type="ECO:0000259" key="2">
    <source>
        <dbReference type="Pfam" id="PF01569"/>
    </source>
</evidence>
<dbReference type="CDD" id="cd03396">
    <property type="entry name" value="PAP2_like_6"/>
    <property type="match status" value="1"/>
</dbReference>
<feature type="transmembrane region" description="Helical" evidence="1">
    <location>
        <begin position="73"/>
        <end position="93"/>
    </location>
</feature>
<keyword evidence="1" id="KW-0812">Transmembrane</keyword>
<feature type="transmembrane region" description="Helical" evidence="1">
    <location>
        <begin position="100"/>
        <end position="120"/>
    </location>
</feature>
<gene>
    <name evidence="3" type="ORF">M1B34_26720</name>
</gene>
<dbReference type="RefSeq" id="WP_268266697.1">
    <property type="nucleotide sequence ID" value="NZ_JALQCW010000079.1"/>
</dbReference>
<evidence type="ECO:0000313" key="3">
    <source>
        <dbReference type="EMBL" id="MCK9801172.1"/>
    </source>
</evidence>
<reference evidence="3 4" key="2">
    <citation type="journal article" date="2023" name="Plant Pathol.">
        <title>Dismantling and reorganizing Pseudomonas marginalis sensu#lato.</title>
        <authorList>
            <person name="Sawada H."/>
            <person name="Fujikawa T."/>
            <person name="Satou M."/>
        </authorList>
    </citation>
    <scope>NUCLEOTIDE SEQUENCE [LARGE SCALE GENOMIC DNA]</scope>
    <source>
        <strain evidence="3 4">MAFF 302030</strain>
    </source>
</reference>
<dbReference type="AlphaFoldDB" id="A0A9X2C882"/>
<proteinExistence type="predicted"/>
<dbReference type="Pfam" id="PF01569">
    <property type="entry name" value="PAP2"/>
    <property type="match status" value="1"/>
</dbReference>
<evidence type="ECO:0000256" key="1">
    <source>
        <dbReference type="SAM" id="Phobius"/>
    </source>
</evidence>
<dbReference type="InterPro" id="IPR000326">
    <property type="entry name" value="PAP2/HPO"/>
</dbReference>
<dbReference type="EMBL" id="JALQCW010000079">
    <property type="protein sequence ID" value="MCK9801172.1"/>
    <property type="molecule type" value="Genomic_DNA"/>
</dbReference>
<feature type="transmembrane region" description="Helical" evidence="1">
    <location>
        <begin position="185"/>
        <end position="205"/>
    </location>
</feature>
<accession>A0A9X2C882</accession>